<protein>
    <submittedName>
        <fullName evidence="1">Uncharacterized protein</fullName>
    </submittedName>
</protein>
<dbReference type="EMBL" id="LXQA010088272">
    <property type="protein sequence ID" value="MCI13447.1"/>
    <property type="molecule type" value="Genomic_DNA"/>
</dbReference>
<organism evidence="1 2">
    <name type="scientific">Trifolium medium</name>
    <dbReference type="NCBI Taxonomy" id="97028"/>
    <lineage>
        <taxon>Eukaryota</taxon>
        <taxon>Viridiplantae</taxon>
        <taxon>Streptophyta</taxon>
        <taxon>Embryophyta</taxon>
        <taxon>Tracheophyta</taxon>
        <taxon>Spermatophyta</taxon>
        <taxon>Magnoliopsida</taxon>
        <taxon>eudicotyledons</taxon>
        <taxon>Gunneridae</taxon>
        <taxon>Pentapetalae</taxon>
        <taxon>rosids</taxon>
        <taxon>fabids</taxon>
        <taxon>Fabales</taxon>
        <taxon>Fabaceae</taxon>
        <taxon>Papilionoideae</taxon>
        <taxon>50 kb inversion clade</taxon>
        <taxon>NPAAA clade</taxon>
        <taxon>Hologalegina</taxon>
        <taxon>IRL clade</taxon>
        <taxon>Trifolieae</taxon>
        <taxon>Trifolium</taxon>
    </lineage>
</organism>
<name>A0A392PP73_9FABA</name>
<reference evidence="1 2" key="1">
    <citation type="journal article" date="2018" name="Front. Plant Sci.">
        <title>Red Clover (Trifolium pratense) and Zigzag Clover (T. medium) - A Picture of Genomic Similarities and Differences.</title>
        <authorList>
            <person name="Dluhosova J."/>
            <person name="Istvanek J."/>
            <person name="Nedelnik J."/>
            <person name="Repkova J."/>
        </authorList>
    </citation>
    <scope>NUCLEOTIDE SEQUENCE [LARGE SCALE GENOMIC DNA]</scope>
    <source>
        <strain evidence="2">cv. 10/8</strain>
        <tissue evidence="1">Leaf</tissue>
    </source>
</reference>
<accession>A0A392PP73</accession>
<dbReference type="AlphaFoldDB" id="A0A392PP73"/>
<comment type="caution">
    <text evidence="1">The sequence shown here is derived from an EMBL/GenBank/DDBJ whole genome shotgun (WGS) entry which is preliminary data.</text>
</comment>
<evidence type="ECO:0000313" key="2">
    <source>
        <dbReference type="Proteomes" id="UP000265520"/>
    </source>
</evidence>
<keyword evidence="2" id="KW-1185">Reference proteome</keyword>
<dbReference type="Proteomes" id="UP000265520">
    <property type="component" value="Unassembled WGS sequence"/>
</dbReference>
<sequence length="178" mass="19911">MQVVRLSVTIAPLAKPPYSAQFSTTLPRRGQPQMKPGMVYATGMRSSSMEQLRLSFSADGKVLEKLRANRTIDELSILLNPMVQIQDKLGAFVLANSFVDNQGHVIEYGLCMKLETCGHDVVVFKLDTYSKLCDHDVVNELNLITSIEFLSGPPPLSRDESSLLAEYFLLDDLFELNR</sequence>
<feature type="non-terminal residue" evidence="1">
    <location>
        <position position="178"/>
    </location>
</feature>
<evidence type="ECO:0000313" key="1">
    <source>
        <dbReference type="EMBL" id="MCI13447.1"/>
    </source>
</evidence>
<proteinExistence type="predicted"/>